<name>A0ABQ5ZY86_9GAMM</name>
<dbReference type="EMBL" id="BSOR01000078">
    <property type="protein sequence ID" value="GLR65170.1"/>
    <property type="molecule type" value="Genomic_DNA"/>
</dbReference>
<keyword evidence="2 4" id="KW-0575">Peroxidase</keyword>
<organism evidence="6 7">
    <name type="scientific">Marinospirillum insulare</name>
    <dbReference type="NCBI Taxonomy" id="217169"/>
    <lineage>
        <taxon>Bacteria</taxon>
        <taxon>Pseudomonadati</taxon>
        <taxon>Pseudomonadota</taxon>
        <taxon>Gammaproteobacteria</taxon>
        <taxon>Oceanospirillales</taxon>
        <taxon>Oceanospirillaceae</taxon>
        <taxon>Marinospirillum</taxon>
    </lineage>
</organism>
<dbReference type="PRINTS" id="PR01011">
    <property type="entry name" value="GLUTPROXDASE"/>
</dbReference>
<dbReference type="RefSeq" id="WP_027851553.1">
    <property type="nucleotide sequence ID" value="NZ_BSOR01000078.1"/>
</dbReference>
<dbReference type="InterPro" id="IPR000889">
    <property type="entry name" value="Glutathione_peroxidase"/>
</dbReference>
<gene>
    <name evidence="6" type="ORF">GCM10007878_26090</name>
</gene>
<comment type="caution">
    <text evidence="6">The sequence shown here is derived from an EMBL/GenBank/DDBJ whole genome shotgun (WGS) entry which is preliminary data.</text>
</comment>
<evidence type="ECO:0000256" key="3">
    <source>
        <dbReference type="ARBA" id="ARBA00023002"/>
    </source>
</evidence>
<dbReference type="InterPro" id="IPR036249">
    <property type="entry name" value="Thioredoxin-like_sf"/>
</dbReference>
<comment type="similarity">
    <text evidence="1 4">Belongs to the glutathione peroxidase family.</text>
</comment>
<feature type="signal peptide" evidence="5">
    <location>
        <begin position="1"/>
        <end position="25"/>
    </location>
</feature>
<dbReference type="SUPFAM" id="SSF52833">
    <property type="entry name" value="Thioredoxin-like"/>
    <property type="match status" value="1"/>
</dbReference>
<dbReference type="PANTHER" id="PTHR11592">
    <property type="entry name" value="GLUTATHIONE PEROXIDASE"/>
    <property type="match status" value="1"/>
</dbReference>
<dbReference type="Gene3D" id="3.40.30.10">
    <property type="entry name" value="Glutaredoxin"/>
    <property type="match status" value="1"/>
</dbReference>
<reference evidence="7" key="1">
    <citation type="journal article" date="2019" name="Int. J. Syst. Evol. Microbiol.">
        <title>The Global Catalogue of Microorganisms (GCM) 10K type strain sequencing project: providing services to taxonomists for standard genome sequencing and annotation.</title>
        <authorList>
            <consortium name="The Broad Institute Genomics Platform"/>
            <consortium name="The Broad Institute Genome Sequencing Center for Infectious Disease"/>
            <person name="Wu L."/>
            <person name="Ma J."/>
        </authorList>
    </citation>
    <scope>NUCLEOTIDE SEQUENCE [LARGE SCALE GENOMIC DNA]</scope>
    <source>
        <strain evidence="7">NBRC 100033</strain>
    </source>
</reference>
<evidence type="ECO:0000256" key="1">
    <source>
        <dbReference type="ARBA" id="ARBA00006926"/>
    </source>
</evidence>
<evidence type="ECO:0000313" key="7">
    <source>
        <dbReference type="Proteomes" id="UP001156682"/>
    </source>
</evidence>
<feature type="chain" id="PRO_5047325638" description="Glutathione peroxidase" evidence="5">
    <location>
        <begin position="26"/>
        <end position="188"/>
    </location>
</feature>
<accession>A0ABQ5ZY86</accession>
<evidence type="ECO:0000256" key="4">
    <source>
        <dbReference type="RuleBase" id="RU000499"/>
    </source>
</evidence>
<keyword evidence="7" id="KW-1185">Reference proteome</keyword>
<dbReference type="Proteomes" id="UP001156682">
    <property type="component" value="Unassembled WGS sequence"/>
</dbReference>
<sequence>MKPIYSFFLLVLLTFSGLVSTNAWAEPSICPALLDSTQRELHSTESIDLCQFAGLPLLIVNTASHCGFTGQFKGLEALHKEYAARGLVVLGFPSNDFNQEEKEESKTAEICFINYGVTFLMLSTSSVAKGKLNPVFKELDKMGAPLPRWNFHKYLINGDGELVGTFGSKTEPESAEMKQIIEKLLQQP</sequence>
<dbReference type="PROSITE" id="PS51355">
    <property type="entry name" value="GLUTATHIONE_PEROXID_3"/>
    <property type="match status" value="1"/>
</dbReference>
<dbReference type="PANTHER" id="PTHR11592:SF44">
    <property type="entry name" value="GLUTATHIONE PEROXIDASE"/>
    <property type="match status" value="1"/>
</dbReference>
<dbReference type="CDD" id="cd00340">
    <property type="entry name" value="GSH_Peroxidase"/>
    <property type="match status" value="1"/>
</dbReference>
<keyword evidence="3 4" id="KW-0560">Oxidoreductase</keyword>
<protein>
    <recommendedName>
        <fullName evidence="4">Glutathione peroxidase</fullName>
    </recommendedName>
</protein>
<proteinExistence type="inferred from homology"/>
<evidence type="ECO:0000256" key="5">
    <source>
        <dbReference type="SAM" id="SignalP"/>
    </source>
</evidence>
<dbReference type="PIRSF" id="PIRSF000303">
    <property type="entry name" value="Glutathion_perox"/>
    <property type="match status" value="1"/>
</dbReference>
<dbReference type="Pfam" id="PF00255">
    <property type="entry name" value="GSHPx"/>
    <property type="match status" value="1"/>
</dbReference>
<keyword evidence="5" id="KW-0732">Signal</keyword>
<dbReference type="GO" id="GO:0004601">
    <property type="term" value="F:peroxidase activity"/>
    <property type="evidence" value="ECO:0007669"/>
    <property type="project" value="UniProtKB-KW"/>
</dbReference>
<evidence type="ECO:0000313" key="6">
    <source>
        <dbReference type="EMBL" id="GLR65170.1"/>
    </source>
</evidence>
<evidence type="ECO:0000256" key="2">
    <source>
        <dbReference type="ARBA" id="ARBA00022559"/>
    </source>
</evidence>